<keyword evidence="1" id="KW-0812">Transmembrane</keyword>
<protein>
    <submittedName>
        <fullName evidence="2">Uncharacterized protein</fullName>
    </submittedName>
</protein>
<evidence type="ECO:0000313" key="2">
    <source>
        <dbReference type="EMBL" id="TNV85874.1"/>
    </source>
</evidence>
<feature type="transmembrane region" description="Helical" evidence="1">
    <location>
        <begin position="7"/>
        <end position="28"/>
    </location>
</feature>
<accession>A0A8J8P4I2</accession>
<comment type="caution">
    <text evidence="2">The sequence shown here is derived from an EMBL/GenBank/DDBJ whole genome shotgun (WGS) entry which is preliminary data.</text>
</comment>
<dbReference type="EMBL" id="RRYP01001495">
    <property type="protein sequence ID" value="TNV85874.1"/>
    <property type="molecule type" value="Genomic_DNA"/>
</dbReference>
<keyword evidence="1" id="KW-0472">Membrane</keyword>
<organism evidence="2 3">
    <name type="scientific">Halteria grandinella</name>
    <dbReference type="NCBI Taxonomy" id="5974"/>
    <lineage>
        <taxon>Eukaryota</taxon>
        <taxon>Sar</taxon>
        <taxon>Alveolata</taxon>
        <taxon>Ciliophora</taxon>
        <taxon>Intramacronucleata</taxon>
        <taxon>Spirotrichea</taxon>
        <taxon>Stichotrichia</taxon>
        <taxon>Sporadotrichida</taxon>
        <taxon>Halteriidae</taxon>
        <taxon>Halteria</taxon>
    </lineage>
</organism>
<name>A0A8J8P4I2_HALGN</name>
<proteinExistence type="predicted"/>
<feature type="transmembrane region" description="Helical" evidence="1">
    <location>
        <begin position="40"/>
        <end position="63"/>
    </location>
</feature>
<keyword evidence="3" id="KW-1185">Reference proteome</keyword>
<dbReference type="Proteomes" id="UP000785679">
    <property type="component" value="Unassembled WGS sequence"/>
</dbReference>
<evidence type="ECO:0000313" key="3">
    <source>
        <dbReference type="Proteomes" id="UP000785679"/>
    </source>
</evidence>
<evidence type="ECO:0000256" key="1">
    <source>
        <dbReference type="SAM" id="Phobius"/>
    </source>
</evidence>
<keyword evidence="1" id="KW-1133">Transmembrane helix</keyword>
<reference evidence="2" key="1">
    <citation type="submission" date="2019-06" db="EMBL/GenBank/DDBJ databases">
        <authorList>
            <person name="Zheng W."/>
        </authorList>
    </citation>
    <scope>NUCLEOTIDE SEQUENCE</scope>
    <source>
        <strain evidence="2">QDHG01</strain>
    </source>
</reference>
<dbReference type="AlphaFoldDB" id="A0A8J8P4I2"/>
<sequence length="66" mass="7447">MEKRLGIFSTWFPLLVLLVLVDLAQFLLGSYNSTWKWNLFFGSSSFYIGQIVTSLALSTILLVSSI</sequence>
<gene>
    <name evidence="2" type="ORF">FGO68_gene7098</name>
</gene>